<dbReference type="InterPro" id="IPR029058">
    <property type="entry name" value="AB_hydrolase_fold"/>
</dbReference>
<comment type="caution">
    <text evidence="2">The sequence shown here is derived from an EMBL/GenBank/DDBJ whole genome shotgun (WGS) entry which is preliminary data.</text>
</comment>
<proteinExistence type="predicted"/>
<reference evidence="2 3" key="1">
    <citation type="journal article" date="2016" name="Genome Biol. Evol.">
        <title>Divergent and convergent evolution of fungal pathogenicity.</title>
        <authorList>
            <person name="Shang Y."/>
            <person name="Xiao G."/>
            <person name="Zheng P."/>
            <person name="Cen K."/>
            <person name="Zhan S."/>
            <person name="Wang C."/>
        </authorList>
    </citation>
    <scope>NUCLEOTIDE SEQUENCE [LARGE SCALE GENOMIC DNA]</scope>
    <source>
        <strain evidence="2 3">RCEF 264</strain>
    </source>
</reference>
<gene>
    <name evidence="2" type="ORF">SPI_03769</name>
</gene>
<name>A0A167WCA3_9HYPO</name>
<evidence type="ECO:0000313" key="3">
    <source>
        <dbReference type="Proteomes" id="UP000076874"/>
    </source>
</evidence>
<protein>
    <submittedName>
        <fullName evidence="2">Dienelactone hydrolase family protein</fullName>
    </submittedName>
</protein>
<dbReference type="SUPFAM" id="SSF53474">
    <property type="entry name" value="alpha/beta-Hydrolases"/>
    <property type="match status" value="1"/>
</dbReference>
<keyword evidence="3" id="KW-1185">Reference proteome</keyword>
<dbReference type="STRING" id="1081102.A0A167WCA3"/>
<dbReference type="InterPro" id="IPR002925">
    <property type="entry name" value="Dienelactn_hydro"/>
</dbReference>
<dbReference type="GO" id="GO:0016787">
    <property type="term" value="F:hydrolase activity"/>
    <property type="evidence" value="ECO:0007669"/>
    <property type="project" value="UniProtKB-KW"/>
</dbReference>
<dbReference type="PANTHER" id="PTHR47668">
    <property type="entry name" value="DIENELACTONE HYDROLASE FAMILY PROTEIN (AFU_ORTHOLOGUE AFUA_6G01940)"/>
    <property type="match status" value="1"/>
</dbReference>
<feature type="domain" description="Dienelactone hydrolase" evidence="1">
    <location>
        <begin position="40"/>
        <end position="258"/>
    </location>
</feature>
<sequence length="260" mass="28212">MSSTMPATHGHSEACCNVPPVVSQGYKVKGTYETYAGKKTYTVGPDDATKGIVVVFDIFGYKDQTLQGADILATSDNENKYKVFMPDWFDGAPLPLEYHPSFPPNTPEKQEALKTFFGKHSPPSVSAKLLAYTQALKQQFPSIKTWGVLGYCWGGKVVVLTLANDANPFAAGVEAHPAMVDPNDATGLKVPVALLASKDETPADVAAFEKNLTVPHHVETFGDQIHGWMAARSDLADPRVKAEYVRGYETALSFFGTHLT</sequence>
<accession>A0A167WCA3</accession>
<organism evidence="2 3">
    <name type="scientific">Niveomyces insectorum RCEF 264</name>
    <dbReference type="NCBI Taxonomy" id="1081102"/>
    <lineage>
        <taxon>Eukaryota</taxon>
        <taxon>Fungi</taxon>
        <taxon>Dikarya</taxon>
        <taxon>Ascomycota</taxon>
        <taxon>Pezizomycotina</taxon>
        <taxon>Sordariomycetes</taxon>
        <taxon>Hypocreomycetidae</taxon>
        <taxon>Hypocreales</taxon>
        <taxon>Cordycipitaceae</taxon>
        <taxon>Niveomyces</taxon>
    </lineage>
</organism>
<dbReference type="Proteomes" id="UP000076874">
    <property type="component" value="Unassembled WGS sequence"/>
</dbReference>
<dbReference type="PANTHER" id="PTHR47668:SF1">
    <property type="entry name" value="DIENELACTONE HYDROLASE DOMAIN-CONTAINING PROTEIN-RELATED"/>
    <property type="match status" value="1"/>
</dbReference>
<dbReference type="Gene3D" id="3.40.50.1820">
    <property type="entry name" value="alpha/beta hydrolase"/>
    <property type="match status" value="1"/>
</dbReference>
<dbReference type="EMBL" id="AZHD01000005">
    <property type="protein sequence ID" value="OAA63606.1"/>
    <property type="molecule type" value="Genomic_DNA"/>
</dbReference>
<evidence type="ECO:0000259" key="1">
    <source>
        <dbReference type="Pfam" id="PF01738"/>
    </source>
</evidence>
<evidence type="ECO:0000313" key="2">
    <source>
        <dbReference type="EMBL" id="OAA63606.1"/>
    </source>
</evidence>
<dbReference type="AlphaFoldDB" id="A0A167WCA3"/>
<dbReference type="Pfam" id="PF01738">
    <property type="entry name" value="DLH"/>
    <property type="match status" value="1"/>
</dbReference>
<dbReference type="OrthoDB" id="2147163at2759"/>
<keyword evidence="2" id="KW-0378">Hydrolase</keyword>